<dbReference type="AlphaFoldDB" id="A0A817YXH8"/>
<sequence>MKLFISFLIITLFVIDGIQNAPVIHPIHVQIIPLHPVTVPPTSDQVTTRKPFIYSVIIHQPSKPSWWYLNNSTGYTHGISTVTSSGSHYHASWWYNSTGKTVLHVFLYAILMACVYKVLSKICKSEKQKTTYKRSNLLVVKNKMCVSTINSKQEELPPSYATIHNV</sequence>
<name>A0A817YXH8_9BILA</name>
<gene>
    <name evidence="2" type="ORF">TIS948_LOCUS26181</name>
    <name evidence="3" type="ORF">UJA718_LOCUS22456</name>
</gene>
<organism evidence="2 4">
    <name type="scientific">Rotaria socialis</name>
    <dbReference type="NCBI Taxonomy" id="392032"/>
    <lineage>
        <taxon>Eukaryota</taxon>
        <taxon>Metazoa</taxon>
        <taxon>Spiralia</taxon>
        <taxon>Gnathifera</taxon>
        <taxon>Rotifera</taxon>
        <taxon>Eurotatoria</taxon>
        <taxon>Bdelloidea</taxon>
        <taxon>Philodinida</taxon>
        <taxon>Philodinidae</taxon>
        <taxon>Rotaria</taxon>
    </lineage>
</organism>
<proteinExistence type="predicted"/>
<evidence type="ECO:0000313" key="3">
    <source>
        <dbReference type="EMBL" id="CAF4446233.1"/>
    </source>
</evidence>
<keyword evidence="1" id="KW-0732">Signal</keyword>
<dbReference type="OrthoDB" id="10056913at2759"/>
<feature type="signal peptide" evidence="1">
    <location>
        <begin position="1"/>
        <end position="20"/>
    </location>
</feature>
<protein>
    <recommendedName>
        <fullName evidence="6">ATP synthase F0 subunit 8</fullName>
    </recommendedName>
</protein>
<evidence type="ECO:0000256" key="1">
    <source>
        <dbReference type="SAM" id="SignalP"/>
    </source>
</evidence>
<dbReference type="Proteomes" id="UP000663825">
    <property type="component" value="Unassembled WGS sequence"/>
</dbReference>
<evidence type="ECO:0000313" key="4">
    <source>
        <dbReference type="Proteomes" id="UP000663825"/>
    </source>
</evidence>
<feature type="chain" id="PRO_5036414200" description="ATP synthase F0 subunit 8" evidence="1">
    <location>
        <begin position="21"/>
        <end position="166"/>
    </location>
</feature>
<accession>A0A817YXH8</accession>
<dbReference type="EMBL" id="CAJOBP010004628">
    <property type="protein sequence ID" value="CAF4446233.1"/>
    <property type="molecule type" value="Genomic_DNA"/>
</dbReference>
<reference evidence="2" key="1">
    <citation type="submission" date="2021-02" db="EMBL/GenBank/DDBJ databases">
        <authorList>
            <person name="Nowell W R."/>
        </authorList>
    </citation>
    <scope>NUCLEOTIDE SEQUENCE</scope>
</reference>
<evidence type="ECO:0000313" key="2">
    <source>
        <dbReference type="EMBL" id="CAF3383596.1"/>
    </source>
</evidence>
<dbReference type="EMBL" id="CAJNXB010004592">
    <property type="protein sequence ID" value="CAF3383596.1"/>
    <property type="molecule type" value="Genomic_DNA"/>
</dbReference>
<evidence type="ECO:0000313" key="5">
    <source>
        <dbReference type="Proteomes" id="UP000663873"/>
    </source>
</evidence>
<dbReference type="Proteomes" id="UP000663873">
    <property type="component" value="Unassembled WGS sequence"/>
</dbReference>
<comment type="caution">
    <text evidence="2">The sequence shown here is derived from an EMBL/GenBank/DDBJ whole genome shotgun (WGS) entry which is preliminary data.</text>
</comment>
<evidence type="ECO:0008006" key="6">
    <source>
        <dbReference type="Google" id="ProtNLM"/>
    </source>
</evidence>
<keyword evidence="5" id="KW-1185">Reference proteome</keyword>